<reference evidence="3 4" key="1">
    <citation type="journal article" date="2016" name="Mol. Biol. Evol.">
        <title>Comparative Genomics of Early-Diverging Mushroom-Forming Fungi Provides Insights into the Origins of Lignocellulose Decay Capabilities.</title>
        <authorList>
            <person name="Nagy L.G."/>
            <person name="Riley R."/>
            <person name="Tritt A."/>
            <person name="Adam C."/>
            <person name="Daum C."/>
            <person name="Floudas D."/>
            <person name="Sun H."/>
            <person name="Yadav J.S."/>
            <person name="Pangilinan J."/>
            <person name="Larsson K.H."/>
            <person name="Matsuura K."/>
            <person name="Barry K."/>
            <person name="Labutti K."/>
            <person name="Kuo R."/>
            <person name="Ohm R.A."/>
            <person name="Bhattacharya S.S."/>
            <person name="Shirouzu T."/>
            <person name="Yoshinaga Y."/>
            <person name="Martin F.M."/>
            <person name="Grigoriev I.V."/>
            <person name="Hibbett D.S."/>
        </authorList>
    </citation>
    <scope>NUCLEOTIDE SEQUENCE [LARGE SCALE GENOMIC DNA]</scope>
    <source>
        <strain evidence="3 4">HHB12029</strain>
    </source>
</reference>
<dbReference type="SMART" id="SM00271">
    <property type="entry name" value="DnaJ"/>
    <property type="match status" value="1"/>
</dbReference>
<organism evidence="3 4">
    <name type="scientific">Exidia glandulosa HHB12029</name>
    <dbReference type="NCBI Taxonomy" id="1314781"/>
    <lineage>
        <taxon>Eukaryota</taxon>
        <taxon>Fungi</taxon>
        <taxon>Dikarya</taxon>
        <taxon>Basidiomycota</taxon>
        <taxon>Agaricomycotina</taxon>
        <taxon>Agaricomycetes</taxon>
        <taxon>Auriculariales</taxon>
        <taxon>Exidiaceae</taxon>
        <taxon>Exidia</taxon>
    </lineage>
</organism>
<evidence type="ECO:0000313" key="4">
    <source>
        <dbReference type="Proteomes" id="UP000077266"/>
    </source>
</evidence>
<dbReference type="InParanoid" id="A0A165NVI3"/>
<dbReference type="STRING" id="1314781.A0A165NVI3"/>
<dbReference type="EMBL" id="KV425895">
    <property type="protein sequence ID" value="KZW01283.1"/>
    <property type="molecule type" value="Genomic_DNA"/>
</dbReference>
<dbReference type="Pfam" id="PF00226">
    <property type="entry name" value="DnaJ"/>
    <property type="match status" value="1"/>
</dbReference>
<gene>
    <name evidence="3" type="ORF">EXIGLDRAFT_89672</name>
</gene>
<proteinExistence type="predicted"/>
<accession>A0A165NVI3</accession>
<feature type="domain" description="J" evidence="2">
    <location>
        <begin position="38"/>
        <end position="129"/>
    </location>
</feature>
<dbReference type="SUPFAM" id="SSF46565">
    <property type="entry name" value="Chaperone J-domain"/>
    <property type="match status" value="1"/>
</dbReference>
<feature type="compositionally biased region" description="Low complexity" evidence="1">
    <location>
        <begin position="156"/>
        <end position="173"/>
    </location>
</feature>
<dbReference type="OrthoDB" id="445556at2759"/>
<dbReference type="CDD" id="cd06257">
    <property type="entry name" value="DnaJ"/>
    <property type="match status" value="1"/>
</dbReference>
<protein>
    <recommendedName>
        <fullName evidence="2">J domain-containing protein</fullName>
    </recommendedName>
</protein>
<dbReference type="InterPro" id="IPR036869">
    <property type="entry name" value="J_dom_sf"/>
</dbReference>
<name>A0A165NVI3_EXIGL</name>
<keyword evidence="4" id="KW-1185">Reference proteome</keyword>
<evidence type="ECO:0000313" key="3">
    <source>
        <dbReference type="EMBL" id="KZW01283.1"/>
    </source>
</evidence>
<dbReference type="AlphaFoldDB" id="A0A165NVI3"/>
<evidence type="ECO:0000256" key="1">
    <source>
        <dbReference type="SAM" id="MobiDB-lite"/>
    </source>
</evidence>
<evidence type="ECO:0000259" key="2">
    <source>
        <dbReference type="PROSITE" id="PS50076"/>
    </source>
</evidence>
<dbReference type="InterPro" id="IPR001623">
    <property type="entry name" value="DnaJ_domain"/>
</dbReference>
<sequence>MHALATRSPHLAHNLARCMATHASTSSLYPWPKSRRPTAHAIFHFDEGAKPTRAQVKNRYYELVKAHHPDTSALPPALARARFQALADAYDVLRGKRHPHPHSPQQHQRPLTPEEEIELERRRAYQRAKRADMNGAAGKKETPKVRPEVEWGEGVLLSLGTSSSHSHSPMASHATITTSRAR</sequence>
<dbReference type="PROSITE" id="PS50076">
    <property type="entry name" value="DNAJ_2"/>
    <property type="match status" value="1"/>
</dbReference>
<feature type="compositionally biased region" description="Basic and acidic residues" evidence="1">
    <location>
        <begin position="138"/>
        <end position="149"/>
    </location>
</feature>
<feature type="region of interest" description="Disordered" evidence="1">
    <location>
        <begin position="128"/>
        <end position="182"/>
    </location>
</feature>
<dbReference type="Gene3D" id="1.10.287.110">
    <property type="entry name" value="DnaJ domain"/>
    <property type="match status" value="1"/>
</dbReference>
<feature type="region of interest" description="Disordered" evidence="1">
    <location>
        <begin position="95"/>
        <end position="115"/>
    </location>
</feature>
<dbReference type="Proteomes" id="UP000077266">
    <property type="component" value="Unassembled WGS sequence"/>
</dbReference>